<evidence type="ECO:0000313" key="2">
    <source>
        <dbReference type="Proteomes" id="UP000320055"/>
    </source>
</evidence>
<dbReference type="Gene3D" id="3.40.1360.10">
    <property type="match status" value="1"/>
</dbReference>
<dbReference type="InterPro" id="IPR034154">
    <property type="entry name" value="TOPRIM_DnaG/twinkle"/>
</dbReference>
<evidence type="ECO:0008006" key="3">
    <source>
        <dbReference type="Google" id="ProtNLM"/>
    </source>
</evidence>
<dbReference type="AlphaFoldDB" id="A0A563W0I3"/>
<dbReference type="InterPro" id="IPR025048">
    <property type="entry name" value="DUF3987"/>
</dbReference>
<dbReference type="OrthoDB" id="460004at2"/>
<accession>A0A563W0I3</accession>
<gene>
    <name evidence="1" type="ORF">H1P_5680001</name>
</gene>
<dbReference type="Pfam" id="PF13148">
    <property type="entry name" value="DUF3987"/>
    <property type="match status" value="1"/>
</dbReference>
<evidence type="ECO:0000313" key="1">
    <source>
        <dbReference type="EMBL" id="VEP17199.1"/>
    </source>
</evidence>
<dbReference type="CDD" id="cd01029">
    <property type="entry name" value="TOPRIM_primases"/>
    <property type="match status" value="1"/>
</dbReference>
<dbReference type="EMBL" id="CAACVJ010000521">
    <property type="protein sequence ID" value="VEP17199.1"/>
    <property type="molecule type" value="Genomic_DNA"/>
</dbReference>
<protein>
    <recommendedName>
        <fullName evidence="3">DUF3987 domain-containing protein</fullName>
    </recommendedName>
</protein>
<organism evidence="1 2">
    <name type="scientific">Hyella patelloides LEGE 07179</name>
    <dbReference type="NCBI Taxonomy" id="945734"/>
    <lineage>
        <taxon>Bacteria</taxon>
        <taxon>Bacillati</taxon>
        <taxon>Cyanobacteriota</taxon>
        <taxon>Cyanophyceae</taxon>
        <taxon>Pleurocapsales</taxon>
        <taxon>Hyellaceae</taxon>
        <taxon>Hyella</taxon>
    </lineage>
</organism>
<reference evidence="1 2" key="1">
    <citation type="submission" date="2019-01" db="EMBL/GenBank/DDBJ databases">
        <authorList>
            <person name="Brito A."/>
        </authorList>
    </citation>
    <scope>NUCLEOTIDE SEQUENCE [LARGE SCALE GENOMIC DNA]</scope>
    <source>
        <strain evidence="1">1</strain>
    </source>
</reference>
<proteinExistence type="predicted"/>
<name>A0A563W0I3_9CYAN</name>
<sequence length="365" mass="41027">MAKHLRLIQQTLARVANKESIVEALDKLDITQTEFKEVNSYRLNEALSHASGKCIFVVEGEKSIEACRSVGLVASDISSLSKSPQCLDSVKEKDITIVIIPDKDEAGIKKATDLEQACLEHQVKYLILDVYQWLKDKPDKYDFADYISDLNMNADEIIKVLNYQIKQAMETRVVDKPVDKAASQDIPQDSHVEATQIEDREIAKEKIDSLLELENYEPDLKDYLQPSPAQPLQKIASYLGMRPVSLLTILLSVSASLLFNDVNKLVLIKACEFEALPIIYTAICAPSGSGKSPAFKVLTNPLIEMQIEEEERYKIAHQEWEDTDYEERGDEPTVREYYANDATTESIAKIQGDQPDKGLLRANAS</sequence>
<dbReference type="RefSeq" id="WP_144875767.1">
    <property type="nucleotide sequence ID" value="NZ_LR214302.1"/>
</dbReference>
<dbReference type="Proteomes" id="UP000320055">
    <property type="component" value="Unassembled WGS sequence"/>
</dbReference>
<keyword evidence="2" id="KW-1185">Reference proteome</keyword>